<feature type="compositionally biased region" description="Basic and acidic residues" evidence="1">
    <location>
        <begin position="156"/>
        <end position="169"/>
    </location>
</feature>
<reference evidence="2" key="1">
    <citation type="journal article" date="2022" name="bioRxiv">
        <title>Sequencing and chromosome-scale assembly of the giantPleurodeles waltlgenome.</title>
        <authorList>
            <person name="Brown T."/>
            <person name="Elewa A."/>
            <person name="Iarovenko S."/>
            <person name="Subramanian E."/>
            <person name="Araus A.J."/>
            <person name="Petzold A."/>
            <person name="Susuki M."/>
            <person name="Suzuki K.-i.T."/>
            <person name="Hayashi T."/>
            <person name="Toyoda A."/>
            <person name="Oliveira C."/>
            <person name="Osipova E."/>
            <person name="Leigh N.D."/>
            <person name="Simon A."/>
            <person name="Yun M.H."/>
        </authorList>
    </citation>
    <scope>NUCLEOTIDE SEQUENCE</scope>
    <source>
        <strain evidence="2">20211129_DDA</strain>
        <tissue evidence="2">Liver</tissue>
    </source>
</reference>
<feature type="region of interest" description="Disordered" evidence="1">
    <location>
        <begin position="39"/>
        <end position="59"/>
    </location>
</feature>
<name>A0AAV7SD71_PLEWA</name>
<dbReference type="AlphaFoldDB" id="A0AAV7SD71"/>
<feature type="compositionally biased region" description="Basic and acidic residues" evidence="1">
    <location>
        <begin position="39"/>
        <end position="48"/>
    </location>
</feature>
<keyword evidence="3" id="KW-1185">Reference proteome</keyword>
<organism evidence="2 3">
    <name type="scientific">Pleurodeles waltl</name>
    <name type="common">Iberian ribbed newt</name>
    <dbReference type="NCBI Taxonomy" id="8319"/>
    <lineage>
        <taxon>Eukaryota</taxon>
        <taxon>Metazoa</taxon>
        <taxon>Chordata</taxon>
        <taxon>Craniata</taxon>
        <taxon>Vertebrata</taxon>
        <taxon>Euteleostomi</taxon>
        <taxon>Amphibia</taxon>
        <taxon>Batrachia</taxon>
        <taxon>Caudata</taxon>
        <taxon>Salamandroidea</taxon>
        <taxon>Salamandridae</taxon>
        <taxon>Pleurodelinae</taxon>
        <taxon>Pleurodeles</taxon>
    </lineage>
</organism>
<comment type="caution">
    <text evidence="2">The sequence shown here is derived from an EMBL/GenBank/DDBJ whole genome shotgun (WGS) entry which is preliminary data.</text>
</comment>
<feature type="region of interest" description="Disordered" evidence="1">
    <location>
        <begin position="1"/>
        <end position="22"/>
    </location>
</feature>
<dbReference type="EMBL" id="JANPWB010000008">
    <property type="protein sequence ID" value="KAJ1161315.1"/>
    <property type="molecule type" value="Genomic_DNA"/>
</dbReference>
<dbReference type="Proteomes" id="UP001066276">
    <property type="component" value="Chromosome 4_2"/>
</dbReference>
<gene>
    <name evidence="2" type="ORF">NDU88_001802</name>
</gene>
<accession>A0AAV7SD71</accession>
<evidence type="ECO:0000313" key="2">
    <source>
        <dbReference type="EMBL" id="KAJ1161315.1"/>
    </source>
</evidence>
<evidence type="ECO:0000313" key="3">
    <source>
        <dbReference type="Proteomes" id="UP001066276"/>
    </source>
</evidence>
<protein>
    <submittedName>
        <fullName evidence="2">Uncharacterized protein</fullName>
    </submittedName>
</protein>
<evidence type="ECO:0000256" key="1">
    <source>
        <dbReference type="SAM" id="MobiDB-lite"/>
    </source>
</evidence>
<feature type="region of interest" description="Disordered" evidence="1">
    <location>
        <begin position="96"/>
        <end position="183"/>
    </location>
</feature>
<proteinExistence type="predicted"/>
<feature type="region of interest" description="Disordered" evidence="1">
    <location>
        <begin position="222"/>
        <end position="243"/>
    </location>
</feature>
<sequence>MSRRSSALRSLPLARRTRGTKVSPACFGSGAVVEELSRFHPRREGKPERGRHRGLQPATGPVRLVGSLLYGAPSPFSWGHTPLRLWSGPHHLMFRSSSGAPPSRRQDPASSEGISRACAAPRRSSFSPLPGAPGAPQGYLRLASGQVPLRSFSPRSTHEGRRGARREEGIAGSSPPPARQVSRLSATWHPPHIFWDCTPLRPRSGPQHTMFYFLSSGPRVTPGYSGHHERPARDCGPPPHHAARDLGASSPAVHHVGCGLHFSVCVFFLAGWGQYLVVLSCSMRQWSVWSHFQSRDGIG</sequence>
<feature type="compositionally biased region" description="Low complexity" evidence="1">
    <location>
        <begin position="1"/>
        <end position="14"/>
    </location>
</feature>